<dbReference type="SUPFAM" id="SSF141571">
    <property type="entry name" value="Pentapeptide repeat-like"/>
    <property type="match status" value="1"/>
</dbReference>
<keyword evidence="2" id="KW-0472">Membrane</keyword>
<accession>A0A517YNS5</accession>
<dbReference type="Gene3D" id="2.160.20.80">
    <property type="entry name" value="E3 ubiquitin-protein ligase SopA"/>
    <property type="match status" value="1"/>
</dbReference>
<keyword evidence="4" id="KW-1185">Reference proteome</keyword>
<feature type="compositionally biased region" description="Low complexity" evidence="1">
    <location>
        <begin position="210"/>
        <end position="229"/>
    </location>
</feature>
<proteinExistence type="predicted"/>
<evidence type="ECO:0000313" key="3">
    <source>
        <dbReference type="EMBL" id="QDU31871.1"/>
    </source>
</evidence>
<dbReference type="EMBL" id="CP036274">
    <property type="protein sequence ID" value="QDU31871.1"/>
    <property type="molecule type" value="Genomic_DNA"/>
</dbReference>
<dbReference type="RefSeq" id="WP_145099746.1">
    <property type="nucleotide sequence ID" value="NZ_CP036274.1"/>
</dbReference>
<dbReference type="OrthoDB" id="245382at2"/>
<dbReference type="KEGG" id="aagg:ETAA8_70320"/>
<keyword evidence="3" id="KW-0418">Kinase</keyword>
<dbReference type="InterPro" id="IPR001646">
    <property type="entry name" value="5peptide_repeat"/>
</dbReference>
<dbReference type="PANTHER" id="PTHR14136:SF17">
    <property type="entry name" value="BTB_POZ DOMAIN-CONTAINING PROTEIN KCTD9"/>
    <property type="match status" value="1"/>
</dbReference>
<feature type="region of interest" description="Disordered" evidence="1">
    <location>
        <begin position="192"/>
        <end position="235"/>
    </location>
</feature>
<sequence>MSVRRFLYSCPAAIVALGVVMSGLLVAEDYQGKDLRMRDFSNKNLAGANFEDANLFLTRFANAVVAKANFQNADLTSSTFNGAEAAGADFRDATFKAVSMQSADLSGAIFAGTDLGNISFQSSKLRGANLRGCQGIGDVLKADLRESDLRGAVFTCTLYYMEGVKLKGAKYDKSTRWPKGFDVAASGAVMSEVAGEDQPETPSTIPTVPAPISAPRTAPSTSPPSESAPGVRLAPKLDGEKLTEEIIKHLLETEMWAGKDTRRFTFNYKSLKIAEPRQGTTLGDIASGKKRIVTPVRVQLEMIKAYDNNETRKTDIHQDYEFFRDEFGTWSYRFQGNR</sequence>
<dbReference type="Proteomes" id="UP000315017">
    <property type="component" value="Chromosome"/>
</dbReference>
<evidence type="ECO:0000313" key="4">
    <source>
        <dbReference type="Proteomes" id="UP000315017"/>
    </source>
</evidence>
<keyword evidence="2" id="KW-0812">Transmembrane</keyword>
<keyword evidence="3" id="KW-0808">Transferase</keyword>
<dbReference type="EC" id="2.7.11.1" evidence="3"/>
<reference evidence="3 4" key="1">
    <citation type="submission" date="2019-02" db="EMBL/GenBank/DDBJ databases">
        <title>Deep-cultivation of Planctomycetes and their phenomic and genomic characterization uncovers novel biology.</title>
        <authorList>
            <person name="Wiegand S."/>
            <person name="Jogler M."/>
            <person name="Boedeker C."/>
            <person name="Pinto D."/>
            <person name="Vollmers J."/>
            <person name="Rivas-Marin E."/>
            <person name="Kohn T."/>
            <person name="Peeters S.H."/>
            <person name="Heuer A."/>
            <person name="Rast P."/>
            <person name="Oberbeckmann S."/>
            <person name="Bunk B."/>
            <person name="Jeske O."/>
            <person name="Meyerdierks A."/>
            <person name="Storesund J.E."/>
            <person name="Kallscheuer N."/>
            <person name="Luecker S."/>
            <person name="Lage O.M."/>
            <person name="Pohl T."/>
            <person name="Merkel B.J."/>
            <person name="Hornburger P."/>
            <person name="Mueller R.-W."/>
            <person name="Bruemmer F."/>
            <person name="Labrenz M."/>
            <person name="Spormann A.M."/>
            <person name="Op den Camp H."/>
            <person name="Overmann J."/>
            <person name="Amann R."/>
            <person name="Jetten M.S.M."/>
            <person name="Mascher T."/>
            <person name="Medema M.H."/>
            <person name="Devos D.P."/>
            <person name="Kaster A.-K."/>
            <person name="Ovreas L."/>
            <person name="Rohde M."/>
            <person name="Galperin M.Y."/>
            <person name="Jogler C."/>
        </authorList>
    </citation>
    <scope>NUCLEOTIDE SEQUENCE [LARGE SCALE GENOMIC DNA]</scope>
    <source>
        <strain evidence="3 4">ETA_A8</strain>
    </source>
</reference>
<feature type="transmembrane region" description="Helical" evidence="2">
    <location>
        <begin position="6"/>
        <end position="27"/>
    </location>
</feature>
<keyword evidence="2" id="KW-1133">Transmembrane helix</keyword>
<dbReference type="PANTHER" id="PTHR14136">
    <property type="entry name" value="BTB_POZ DOMAIN-CONTAINING PROTEIN KCTD9"/>
    <property type="match status" value="1"/>
</dbReference>
<dbReference type="Pfam" id="PF00805">
    <property type="entry name" value="Pentapeptide"/>
    <property type="match status" value="2"/>
</dbReference>
<dbReference type="GO" id="GO:0004674">
    <property type="term" value="F:protein serine/threonine kinase activity"/>
    <property type="evidence" value="ECO:0007669"/>
    <property type="project" value="UniProtKB-EC"/>
</dbReference>
<dbReference type="AlphaFoldDB" id="A0A517YNS5"/>
<gene>
    <name evidence="3" type="primary">spkB_2</name>
    <name evidence="3" type="ORF">ETAA8_70320</name>
</gene>
<evidence type="ECO:0000256" key="1">
    <source>
        <dbReference type="SAM" id="MobiDB-lite"/>
    </source>
</evidence>
<protein>
    <submittedName>
        <fullName evidence="3">Serine/threonine-protein kinase B</fullName>
        <ecNumber evidence="3">2.7.11.1</ecNumber>
    </submittedName>
</protein>
<evidence type="ECO:0000256" key="2">
    <source>
        <dbReference type="SAM" id="Phobius"/>
    </source>
</evidence>
<organism evidence="3 4">
    <name type="scientific">Anatilimnocola aggregata</name>
    <dbReference type="NCBI Taxonomy" id="2528021"/>
    <lineage>
        <taxon>Bacteria</taxon>
        <taxon>Pseudomonadati</taxon>
        <taxon>Planctomycetota</taxon>
        <taxon>Planctomycetia</taxon>
        <taxon>Pirellulales</taxon>
        <taxon>Pirellulaceae</taxon>
        <taxon>Anatilimnocola</taxon>
    </lineage>
</organism>
<name>A0A517YNS5_9BACT</name>
<dbReference type="InterPro" id="IPR051082">
    <property type="entry name" value="Pentapeptide-BTB/POZ_domain"/>
</dbReference>